<evidence type="ECO:0000259" key="1">
    <source>
        <dbReference type="Pfam" id="PF13503"/>
    </source>
</evidence>
<protein>
    <recommendedName>
        <fullName evidence="1">DUF4123 domain-containing protein</fullName>
    </recommendedName>
</protein>
<organism evidence="2 3">
    <name type="scientific">Shewanella khirikhana</name>
    <dbReference type="NCBI Taxonomy" id="1965282"/>
    <lineage>
        <taxon>Bacteria</taxon>
        <taxon>Pseudomonadati</taxon>
        <taxon>Pseudomonadota</taxon>
        <taxon>Gammaproteobacteria</taxon>
        <taxon>Alteromonadales</taxon>
        <taxon>Shewanellaceae</taxon>
        <taxon>Shewanella</taxon>
    </lineage>
</organism>
<accession>A0ABM7DB46</accession>
<dbReference type="InterPro" id="IPR025391">
    <property type="entry name" value="DUF4123"/>
</dbReference>
<dbReference type="Proteomes" id="UP000278437">
    <property type="component" value="Chromosome"/>
</dbReference>
<dbReference type="RefSeq" id="WP_126167189.1">
    <property type="nucleotide sequence ID" value="NZ_CP020373.1"/>
</dbReference>
<proteinExistence type="predicted"/>
<dbReference type="Pfam" id="PF13503">
    <property type="entry name" value="DUF4123"/>
    <property type="match status" value="1"/>
</dbReference>
<keyword evidence="3" id="KW-1185">Reference proteome</keyword>
<dbReference type="EMBL" id="CP020373">
    <property type="protein sequence ID" value="AZQ10858.1"/>
    <property type="molecule type" value="Genomic_DNA"/>
</dbReference>
<evidence type="ECO:0000313" key="2">
    <source>
        <dbReference type="EMBL" id="AZQ10858.1"/>
    </source>
</evidence>
<feature type="domain" description="DUF4123" evidence="1">
    <location>
        <begin position="26"/>
        <end position="158"/>
    </location>
</feature>
<reference evidence="3" key="1">
    <citation type="submission" date="2017-03" db="EMBL/GenBank/DDBJ databases">
        <title>Full genome sequence of a non-lethal Shewanella isolate that potentiates virulence of Vibio parahaemolyticus causing acute hepatopancreatic necrosis disease (AHPND) in shrimp.</title>
        <authorList>
            <person name="Prachumwat A."/>
            <person name="Sritunyalucksana K."/>
        </authorList>
    </citation>
    <scope>NUCLEOTIDE SEQUENCE [LARGE SCALE GENOMIC DNA]</scope>
    <source>
        <strain evidence="3">TH2012</strain>
    </source>
</reference>
<name>A0ABM7DB46_9GAMM</name>
<evidence type="ECO:0000313" key="3">
    <source>
        <dbReference type="Proteomes" id="UP000278437"/>
    </source>
</evidence>
<sequence>MQLIPQVTPEQIAADNWPGYLTSNAVFLLADATFNRDVMAIAEHQSPEDLTVNRLYWGEMGRLHASLSPYLIKAHTANWAQLAEQICAQSKWGMAWVLEGQMMAYTPEQQLLKLMGHIRSWTLVADEHSDSSQEAALLRLWDPEVLASLMAASTEDDITAFYGPASSLLLINENGIFRHHWPKAGVTRNDKLDAPRRLSKAQYLALDNHNRYRRQRDFLAHLNAHHPETQYWSEADAVEFIDAGVEQAQNYGFLGKQQQIKWLTLAVLFGADFAEQAWAKDVITARAEGEQSRMQQLYRAAEVELDKEVTHD</sequence>
<gene>
    <name evidence="2" type="ORF">STH12_01750</name>
</gene>